<dbReference type="EMBL" id="CP019480">
    <property type="protein sequence ID" value="UQC89740.1"/>
    <property type="molecule type" value="Genomic_DNA"/>
</dbReference>
<gene>
    <name evidence="3" type="ORF">CLUP02_15271</name>
</gene>
<keyword evidence="2" id="KW-0732">Signal</keyword>
<evidence type="ECO:0008006" key="5">
    <source>
        <dbReference type="Google" id="ProtNLM"/>
    </source>
</evidence>
<dbReference type="GeneID" id="73349205"/>
<dbReference type="RefSeq" id="XP_049151341.1">
    <property type="nucleotide sequence ID" value="XM_049294195.1"/>
</dbReference>
<feature type="chain" id="PRO_5040306578" description="Secreted protein" evidence="2">
    <location>
        <begin position="24"/>
        <end position="165"/>
    </location>
</feature>
<keyword evidence="4" id="KW-1185">Reference proteome</keyword>
<accession>A0A9Q8T6J3</accession>
<feature type="compositionally biased region" description="Low complexity" evidence="1">
    <location>
        <begin position="53"/>
        <end position="64"/>
    </location>
</feature>
<feature type="region of interest" description="Disordered" evidence="1">
    <location>
        <begin position="93"/>
        <end position="137"/>
    </location>
</feature>
<sequence>MSFRLFFLTLSPAVSLFLRHILTDNPPVNVLLAPEPVAGRWEGLQQAVTATARSRASRKSAPAVLQISDKGPPSPSARVTRVTVSPELLTGSIRRNHGNANHDWRGRRHGLSSPNKAASVLPASGTNGRGSWLGRRTKGGGGVPSLVEGSFLFSGSSHPPLVVVA</sequence>
<evidence type="ECO:0000256" key="2">
    <source>
        <dbReference type="SAM" id="SignalP"/>
    </source>
</evidence>
<dbReference type="Proteomes" id="UP000830671">
    <property type="component" value="Chromosome 8"/>
</dbReference>
<name>A0A9Q8T6J3_9PEZI</name>
<reference evidence="3" key="1">
    <citation type="journal article" date="2021" name="Mol. Plant Microbe Interact.">
        <title>Complete Genome Sequence of the Plant-Pathogenic Fungus Colletotrichum lupini.</title>
        <authorList>
            <person name="Baroncelli R."/>
            <person name="Pensec F."/>
            <person name="Da Lio D."/>
            <person name="Boufleur T."/>
            <person name="Vicente I."/>
            <person name="Sarrocco S."/>
            <person name="Picot A."/>
            <person name="Baraldi E."/>
            <person name="Sukno S."/>
            <person name="Thon M."/>
            <person name="Le Floch G."/>
        </authorList>
    </citation>
    <scope>NUCLEOTIDE SEQUENCE</scope>
    <source>
        <strain evidence="3">IMI 504893</strain>
    </source>
</reference>
<feature type="region of interest" description="Disordered" evidence="1">
    <location>
        <begin position="53"/>
        <end position="79"/>
    </location>
</feature>
<dbReference type="AlphaFoldDB" id="A0A9Q8T6J3"/>
<protein>
    <recommendedName>
        <fullName evidence="5">Secreted protein</fullName>
    </recommendedName>
</protein>
<evidence type="ECO:0000313" key="4">
    <source>
        <dbReference type="Proteomes" id="UP000830671"/>
    </source>
</evidence>
<evidence type="ECO:0000256" key="1">
    <source>
        <dbReference type="SAM" id="MobiDB-lite"/>
    </source>
</evidence>
<dbReference type="KEGG" id="clup:CLUP02_15271"/>
<feature type="signal peptide" evidence="2">
    <location>
        <begin position="1"/>
        <end position="23"/>
    </location>
</feature>
<organism evidence="3 4">
    <name type="scientific">Colletotrichum lupini</name>
    <dbReference type="NCBI Taxonomy" id="145971"/>
    <lineage>
        <taxon>Eukaryota</taxon>
        <taxon>Fungi</taxon>
        <taxon>Dikarya</taxon>
        <taxon>Ascomycota</taxon>
        <taxon>Pezizomycotina</taxon>
        <taxon>Sordariomycetes</taxon>
        <taxon>Hypocreomycetidae</taxon>
        <taxon>Glomerellales</taxon>
        <taxon>Glomerellaceae</taxon>
        <taxon>Colletotrichum</taxon>
        <taxon>Colletotrichum acutatum species complex</taxon>
    </lineage>
</organism>
<proteinExistence type="predicted"/>
<evidence type="ECO:0000313" key="3">
    <source>
        <dbReference type="EMBL" id="UQC89740.1"/>
    </source>
</evidence>